<evidence type="ECO:0000256" key="7">
    <source>
        <dbReference type="ARBA" id="ARBA00023295"/>
    </source>
</evidence>
<protein>
    <recommendedName>
        <fullName evidence="3 8">Mannan endo-1,6-alpha-mannosidase</fullName>
        <ecNumber evidence="3 8">3.2.1.101</ecNumber>
    </recommendedName>
</protein>
<accession>A0ABR3D5Q5</accession>
<feature type="transmembrane region" description="Helical" evidence="9">
    <location>
        <begin position="461"/>
        <end position="481"/>
    </location>
</feature>
<evidence type="ECO:0000256" key="10">
    <source>
        <dbReference type="SAM" id="SignalP"/>
    </source>
</evidence>
<name>A0ABR3D5Q5_NEUIN</name>
<reference evidence="11 12" key="1">
    <citation type="submission" date="2023-09" db="EMBL/GenBank/DDBJ databases">
        <title>Multi-omics analysis of a traditional fermented food reveals byproduct-associated fungal strains for waste-to-food upcycling.</title>
        <authorList>
            <consortium name="Lawrence Berkeley National Laboratory"/>
            <person name="Rekdal V.M."/>
            <person name="Villalobos-Escobedo J.M."/>
            <person name="Rodriguez-Valeron N."/>
            <person name="Garcia M.O."/>
            <person name="Vasquez D.P."/>
            <person name="Damayanti I."/>
            <person name="Sorensen P.M."/>
            <person name="Baidoo E.E."/>
            <person name="De Carvalho A.C."/>
            <person name="Riley R."/>
            <person name="Lipzen A."/>
            <person name="He G."/>
            <person name="Yan M."/>
            <person name="Haridas S."/>
            <person name="Daum C."/>
            <person name="Yoshinaga Y."/>
            <person name="Ng V."/>
            <person name="Grigoriev I.V."/>
            <person name="Munk R."/>
            <person name="Nuraida L."/>
            <person name="Wijaya C.H."/>
            <person name="Morales P.-C."/>
            <person name="Keasling J.D."/>
        </authorList>
    </citation>
    <scope>NUCLEOTIDE SEQUENCE [LARGE SCALE GENOMIC DNA]</scope>
    <source>
        <strain evidence="11 12">FGSC 2613</strain>
    </source>
</reference>
<keyword evidence="5 8" id="KW-0378">Hydrolase</keyword>
<dbReference type="Pfam" id="PF03663">
    <property type="entry name" value="Glyco_hydro_76"/>
    <property type="match status" value="1"/>
</dbReference>
<evidence type="ECO:0000256" key="5">
    <source>
        <dbReference type="ARBA" id="ARBA00022801"/>
    </source>
</evidence>
<keyword evidence="9" id="KW-0812">Transmembrane</keyword>
<feature type="chain" id="PRO_5047364604" description="Mannan endo-1,6-alpha-mannosidase" evidence="10">
    <location>
        <begin position="24"/>
        <end position="492"/>
    </location>
</feature>
<proteinExistence type="inferred from homology"/>
<keyword evidence="9" id="KW-1133">Transmembrane helix</keyword>
<organism evidence="11 12">
    <name type="scientific">Neurospora intermedia</name>
    <dbReference type="NCBI Taxonomy" id="5142"/>
    <lineage>
        <taxon>Eukaryota</taxon>
        <taxon>Fungi</taxon>
        <taxon>Dikarya</taxon>
        <taxon>Ascomycota</taxon>
        <taxon>Pezizomycotina</taxon>
        <taxon>Sordariomycetes</taxon>
        <taxon>Sordariomycetidae</taxon>
        <taxon>Sordariales</taxon>
        <taxon>Sordariaceae</taxon>
        <taxon>Neurospora</taxon>
    </lineage>
</organism>
<keyword evidence="4 10" id="KW-0732">Signal</keyword>
<evidence type="ECO:0000256" key="2">
    <source>
        <dbReference type="ARBA" id="ARBA00009699"/>
    </source>
</evidence>
<dbReference type="Proteomes" id="UP001451303">
    <property type="component" value="Unassembled WGS sequence"/>
</dbReference>
<evidence type="ECO:0000256" key="9">
    <source>
        <dbReference type="SAM" id="Phobius"/>
    </source>
</evidence>
<comment type="catalytic activity">
    <reaction evidence="1 8">
        <text>Random hydrolysis of (1-&gt;6)-alpha-D-mannosidic linkages in unbranched (1-&gt;6)-mannans.</text>
        <dbReference type="EC" id="3.2.1.101"/>
    </reaction>
</comment>
<evidence type="ECO:0000256" key="4">
    <source>
        <dbReference type="ARBA" id="ARBA00022729"/>
    </source>
</evidence>
<keyword evidence="7 8" id="KW-0326">Glycosidase</keyword>
<dbReference type="InterPro" id="IPR005198">
    <property type="entry name" value="Glyco_hydro_76"/>
</dbReference>
<evidence type="ECO:0000313" key="11">
    <source>
        <dbReference type="EMBL" id="KAL0467987.1"/>
    </source>
</evidence>
<evidence type="ECO:0000256" key="8">
    <source>
        <dbReference type="PIRNR" id="PIRNR016302"/>
    </source>
</evidence>
<dbReference type="PANTHER" id="PTHR12145:SF36">
    <property type="entry name" value="MANNAN ENDO-1,6-ALPHA-MANNOSIDASE DCW1"/>
    <property type="match status" value="1"/>
</dbReference>
<keyword evidence="12" id="KW-1185">Reference proteome</keyword>
<evidence type="ECO:0000256" key="3">
    <source>
        <dbReference type="ARBA" id="ARBA00012350"/>
    </source>
</evidence>
<keyword evidence="9" id="KW-0472">Membrane</keyword>
<feature type="signal peptide" evidence="10">
    <location>
        <begin position="1"/>
        <end position="23"/>
    </location>
</feature>
<dbReference type="GO" id="GO:0016787">
    <property type="term" value="F:hydrolase activity"/>
    <property type="evidence" value="ECO:0007669"/>
    <property type="project" value="UniProtKB-KW"/>
</dbReference>
<dbReference type="InterPro" id="IPR008928">
    <property type="entry name" value="6-hairpin_glycosidase_sf"/>
</dbReference>
<sequence>MLFTTRIAGVAPLLLAAASSVYGATTTSTATTTTATTTTGQSTFEVDLNKTASVKSAAKTIAKHLISYYTGNQPGQTIGILPGPPPDGSYYWWEAGAMWGTFIDYWHYTGDSTYNAVTQQSIVFQADAPQNSFMSPNWTASLGNDDQGFWGMSAMLAAEVNFPLVPGEADWLEMAQAVFNTQAAPDRHDDECGGGLRWQIYPSNAGYDYKNTIANACFFNLGARLARYTDNSTYSKWAEKTFNWIRDVGYIDKNWNIYDGGHVPQNCTDINKVQWSANAAIIIHGVAIMYNMTEDAEQWGKPLSGLVNRTLEFFFPKGILVERACELSDRLLCNIDQHSFKGYLLRSLATAALMAPDLVREPIVKAFKTNIEGVIDSCLPDGTCGYRWNVGKYDGDVSNGPAGQEMSALAAFTTYLITEEHEAVKPLVTNNTGGQSRGNPNAGETPATVMSMSELTERDKAGAGVLTAFVVCSILGTYFFLATGIGEVRSQN</sequence>
<evidence type="ECO:0000256" key="6">
    <source>
        <dbReference type="ARBA" id="ARBA00023180"/>
    </source>
</evidence>
<dbReference type="PIRSF" id="PIRSF016302">
    <property type="entry name" value="Man_a_manosd"/>
    <property type="match status" value="1"/>
</dbReference>
<evidence type="ECO:0000313" key="12">
    <source>
        <dbReference type="Proteomes" id="UP001451303"/>
    </source>
</evidence>
<dbReference type="EC" id="3.2.1.101" evidence="3 8"/>
<dbReference type="EMBL" id="JAVLET010000008">
    <property type="protein sequence ID" value="KAL0467987.1"/>
    <property type="molecule type" value="Genomic_DNA"/>
</dbReference>
<dbReference type="PANTHER" id="PTHR12145">
    <property type="entry name" value="MANNAN ENDO-1,6-ALPHA-MANNOSIDASE DCW1"/>
    <property type="match status" value="1"/>
</dbReference>
<dbReference type="Gene3D" id="1.50.10.20">
    <property type="match status" value="1"/>
</dbReference>
<keyword evidence="6" id="KW-0325">Glycoprotein</keyword>
<gene>
    <name evidence="11" type="ORF">QR685DRAFT_503154</name>
</gene>
<dbReference type="InterPro" id="IPR014480">
    <property type="entry name" value="Mannan-1_6-alpha_mannosidase"/>
</dbReference>
<dbReference type="SUPFAM" id="SSF48208">
    <property type="entry name" value="Six-hairpin glycosidases"/>
    <property type="match status" value="1"/>
</dbReference>
<comment type="caution">
    <text evidence="11">The sequence shown here is derived from an EMBL/GenBank/DDBJ whole genome shotgun (WGS) entry which is preliminary data.</text>
</comment>
<comment type="similarity">
    <text evidence="2 8">Belongs to the glycosyl hydrolase 76 family.</text>
</comment>
<evidence type="ECO:0000256" key="1">
    <source>
        <dbReference type="ARBA" id="ARBA00001452"/>
    </source>
</evidence>